<dbReference type="Pfam" id="PF07714">
    <property type="entry name" value="PK_Tyr_Ser-Thr"/>
    <property type="match status" value="1"/>
</dbReference>
<dbReference type="AlphaFoldDB" id="A0A5C3N1Q0"/>
<evidence type="ECO:0000313" key="3">
    <source>
        <dbReference type="Proteomes" id="UP000305948"/>
    </source>
</evidence>
<dbReference type="InterPro" id="IPR001245">
    <property type="entry name" value="Ser-Thr/Tyr_kinase_cat_dom"/>
</dbReference>
<dbReference type="GO" id="GO:0005524">
    <property type="term" value="F:ATP binding"/>
    <property type="evidence" value="ECO:0007669"/>
    <property type="project" value="InterPro"/>
</dbReference>
<dbReference type="InterPro" id="IPR000719">
    <property type="entry name" value="Prot_kinase_dom"/>
</dbReference>
<protein>
    <submittedName>
        <fullName evidence="2">Kinase-like protein</fullName>
    </submittedName>
</protein>
<dbReference type="Proteomes" id="UP000305948">
    <property type="component" value="Unassembled WGS sequence"/>
</dbReference>
<dbReference type="Gene3D" id="1.10.510.10">
    <property type="entry name" value="Transferase(Phosphotransferase) domain 1"/>
    <property type="match status" value="1"/>
</dbReference>
<dbReference type="PANTHER" id="PTHR44329">
    <property type="entry name" value="SERINE/THREONINE-PROTEIN KINASE TNNI3K-RELATED"/>
    <property type="match status" value="1"/>
</dbReference>
<reference evidence="2 3" key="1">
    <citation type="journal article" date="2019" name="Nat. Ecol. Evol.">
        <title>Megaphylogeny resolves global patterns of mushroom evolution.</title>
        <authorList>
            <person name="Varga T."/>
            <person name="Krizsan K."/>
            <person name="Foldi C."/>
            <person name="Dima B."/>
            <person name="Sanchez-Garcia M."/>
            <person name="Sanchez-Ramirez S."/>
            <person name="Szollosi G.J."/>
            <person name="Szarkandi J.G."/>
            <person name="Papp V."/>
            <person name="Albert L."/>
            <person name="Andreopoulos W."/>
            <person name="Angelini C."/>
            <person name="Antonin V."/>
            <person name="Barry K.W."/>
            <person name="Bougher N.L."/>
            <person name="Buchanan P."/>
            <person name="Buyck B."/>
            <person name="Bense V."/>
            <person name="Catcheside P."/>
            <person name="Chovatia M."/>
            <person name="Cooper J."/>
            <person name="Damon W."/>
            <person name="Desjardin D."/>
            <person name="Finy P."/>
            <person name="Geml J."/>
            <person name="Haridas S."/>
            <person name="Hughes K."/>
            <person name="Justo A."/>
            <person name="Karasinski D."/>
            <person name="Kautmanova I."/>
            <person name="Kiss B."/>
            <person name="Kocsube S."/>
            <person name="Kotiranta H."/>
            <person name="LaButti K.M."/>
            <person name="Lechner B.E."/>
            <person name="Liimatainen K."/>
            <person name="Lipzen A."/>
            <person name="Lukacs Z."/>
            <person name="Mihaltcheva S."/>
            <person name="Morgado L.N."/>
            <person name="Niskanen T."/>
            <person name="Noordeloos M.E."/>
            <person name="Ohm R.A."/>
            <person name="Ortiz-Santana B."/>
            <person name="Ovrebo C."/>
            <person name="Racz N."/>
            <person name="Riley R."/>
            <person name="Savchenko A."/>
            <person name="Shiryaev A."/>
            <person name="Soop K."/>
            <person name="Spirin V."/>
            <person name="Szebenyi C."/>
            <person name="Tomsovsky M."/>
            <person name="Tulloss R.E."/>
            <person name="Uehling J."/>
            <person name="Grigoriev I.V."/>
            <person name="Vagvolgyi C."/>
            <person name="Papp T."/>
            <person name="Martin F.M."/>
            <person name="Miettinen O."/>
            <person name="Hibbett D.S."/>
            <person name="Nagy L.G."/>
        </authorList>
    </citation>
    <scope>NUCLEOTIDE SEQUENCE [LARGE SCALE GENOMIC DNA]</scope>
    <source>
        <strain evidence="2 3">OMC1185</strain>
    </source>
</reference>
<feature type="domain" description="Protein kinase" evidence="1">
    <location>
        <begin position="7"/>
        <end position="286"/>
    </location>
</feature>
<organism evidence="2 3">
    <name type="scientific">Heliocybe sulcata</name>
    <dbReference type="NCBI Taxonomy" id="5364"/>
    <lineage>
        <taxon>Eukaryota</taxon>
        <taxon>Fungi</taxon>
        <taxon>Dikarya</taxon>
        <taxon>Basidiomycota</taxon>
        <taxon>Agaricomycotina</taxon>
        <taxon>Agaricomycetes</taxon>
        <taxon>Gloeophyllales</taxon>
        <taxon>Gloeophyllaceae</taxon>
        <taxon>Heliocybe</taxon>
    </lineage>
</organism>
<dbReference type="STRING" id="5364.A0A5C3N1Q0"/>
<dbReference type="GO" id="GO:0004674">
    <property type="term" value="F:protein serine/threonine kinase activity"/>
    <property type="evidence" value="ECO:0007669"/>
    <property type="project" value="TreeGrafter"/>
</dbReference>
<evidence type="ECO:0000259" key="1">
    <source>
        <dbReference type="PROSITE" id="PS50011"/>
    </source>
</evidence>
<keyword evidence="3" id="KW-1185">Reference proteome</keyword>
<dbReference type="OrthoDB" id="5966500at2759"/>
<keyword evidence="2" id="KW-0418">Kinase</keyword>
<evidence type="ECO:0000313" key="2">
    <source>
        <dbReference type="EMBL" id="TFK51370.1"/>
    </source>
</evidence>
<gene>
    <name evidence="2" type="ORF">OE88DRAFT_1735282</name>
</gene>
<keyword evidence="2" id="KW-0808">Transferase</keyword>
<name>A0A5C3N1Q0_9AGAM</name>
<dbReference type="SUPFAM" id="SSF56112">
    <property type="entry name" value="Protein kinase-like (PK-like)"/>
    <property type="match status" value="1"/>
</dbReference>
<sequence>MQVPSEVLRLALTSSGSSALVAGHGTAFAQDSYVDLYSIADPSGHHSSVAVKILRPRFSETLSGIVNMQLTQTIGRVDLLHPYLCPTSLLQAPDRPCLLLLTPYFKNGNILTFVRNNPTVDIMNLVIQAARALEYLHERDMTHGNIKATNLLIDDSGAVYLSDVQVNAVLRRIDVVRSGRVRLPGNLGYKPPEEIEPPVQAPDVYCTKPGDVYALAVLICELFARESYDPANRSIQQWAQSHASFLQNTATMNVPPPLWDLLLSCWDLDPTRRPSASQVRRRLEGM</sequence>
<dbReference type="InterPro" id="IPR051681">
    <property type="entry name" value="Ser/Thr_Kinases-Pseudokinases"/>
</dbReference>
<dbReference type="EMBL" id="ML213511">
    <property type="protein sequence ID" value="TFK51370.1"/>
    <property type="molecule type" value="Genomic_DNA"/>
</dbReference>
<dbReference type="InterPro" id="IPR011009">
    <property type="entry name" value="Kinase-like_dom_sf"/>
</dbReference>
<accession>A0A5C3N1Q0</accession>
<dbReference type="PROSITE" id="PS50011">
    <property type="entry name" value="PROTEIN_KINASE_DOM"/>
    <property type="match status" value="1"/>
</dbReference>
<dbReference type="PANTHER" id="PTHR44329:SF140">
    <property type="entry name" value="INACTIVE PROTEIN TYROSINE KINASE PTKL"/>
    <property type="match status" value="1"/>
</dbReference>
<proteinExistence type="predicted"/>
<dbReference type="PRINTS" id="PR00109">
    <property type="entry name" value="TYRKINASE"/>
</dbReference>